<protein>
    <recommendedName>
        <fullName evidence="6">Acetate kinase</fullName>
        <ecNumber evidence="6">2.7.2.1</ecNumber>
    </recommendedName>
    <alternativeName>
        <fullName evidence="6">Acetokinase</fullName>
    </alternativeName>
</protein>
<evidence type="ECO:0000256" key="4">
    <source>
        <dbReference type="ARBA" id="ARBA00022777"/>
    </source>
</evidence>
<dbReference type="InterPro" id="IPR043129">
    <property type="entry name" value="ATPase_NBD"/>
</dbReference>
<feature type="site" description="Transition state stabilizer" evidence="6">
    <location>
        <position position="179"/>
    </location>
</feature>
<feature type="binding site" evidence="6">
    <location>
        <position position="7"/>
    </location>
    <ligand>
        <name>Mg(2+)</name>
        <dbReference type="ChEBI" id="CHEBI:18420"/>
    </ligand>
</feature>
<keyword evidence="6" id="KW-0460">Magnesium</keyword>
<dbReference type="InterPro" id="IPR004372">
    <property type="entry name" value="Ac/propionate_kinase"/>
</dbReference>
<keyword evidence="6" id="KW-0963">Cytoplasm</keyword>
<evidence type="ECO:0000256" key="7">
    <source>
        <dbReference type="RuleBase" id="RU003835"/>
    </source>
</evidence>
<reference evidence="8 9" key="1">
    <citation type="submission" date="2018-05" db="EMBL/GenBank/DDBJ databases">
        <title>Genomic Encyclopedia of Type Strains, Phase IV (KMG-IV): sequencing the most valuable type-strain genomes for metagenomic binning, comparative biology and taxonomic classification.</title>
        <authorList>
            <person name="Goeker M."/>
        </authorList>
    </citation>
    <scope>NUCLEOTIDE SEQUENCE [LARGE SCALE GENOMIC DNA]</scope>
    <source>
        <strain evidence="8 9">DSM 24906</strain>
    </source>
</reference>
<feature type="binding site" evidence="6">
    <location>
        <begin position="330"/>
        <end position="334"/>
    </location>
    <ligand>
        <name>ATP</name>
        <dbReference type="ChEBI" id="CHEBI:30616"/>
    </ligand>
</feature>
<dbReference type="InterPro" id="IPR023865">
    <property type="entry name" value="Aliphatic_acid_kinase_CS"/>
</dbReference>
<evidence type="ECO:0000256" key="6">
    <source>
        <dbReference type="HAMAP-Rule" id="MF_00020"/>
    </source>
</evidence>
<organism evidence="8 9">
    <name type="scientific">Oceanotoga teriensis</name>
    <dbReference type="NCBI Taxonomy" id="515440"/>
    <lineage>
        <taxon>Bacteria</taxon>
        <taxon>Thermotogati</taxon>
        <taxon>Thermotogota</taxon>
        <taxon>Thermotogae</taxon>
        <taxon>Petrotogales</taxon>
        <taxon>Petrotogaceae</taxon>
        <taxon>Oceanotoga</taxon>
    </lineage>
</organism>
<sequence>MKILVINTGSSSLKYQVLNMNDEELLCKGLVEKIGLPDSKIKQKCGNLKFEEEHYFENHEQALKRVIELVTDEKKGCLKSMSEIDAIGHRVVHGGEDFSKSVLITDEVMKALEDNINLAPLHNPANITGIKAAQKLLPEVPQIGVFDTAFHQTMPPKAFMYALPYELYKKYKIRRYGFHGTSHRYVAKRAAELLCLRKRDIKIISAHIGNGGSVAAIQNAKVVDTSMGFTPLEGLIMGTRSGDIDPAIPIYLMRNGYSMDEVDDILNKKSGVYGISDYLSSDMRDIRAAKDDGNEKAALALDVYVYRLAKYIGSYATAMKGLDVLIFTAGVGENTIEFREKVCEYLEIFGVELDKEKNKTLNGKEGIISTDSSKVKVLIIPTDEELMIARDTKKIVENM</sequence>
<dbReference type="PROSITE" id="PS01075">
    <property type="entry name" value="ACETATE_KINASE_1"/>
    <property type="match status" value="1"/>
</dbReference>
<comment type="similarity">
    <text evidence="1 6 7">Belongs to the acetokinase family.</text>
</comment>
<keyword evidence="2 6" id="KW-0808">Transferase</keyword>
<dbReference type="PANTHER" id="PTHR21060:SF15">
    <property type="entry name" value="ACETATE KINASE-RELATED"/>
    <property type="match status" value="1"/>
</dbReference>
<feature type="binding site" evidence="6">
    <location>
        <position position="384"/>
    </location>
    <ligand>
        <name>Mg(2+)</name>
        <dbReference type="ChEBI" id="CHEBI:18420"/>
    </ligand>
</feature>
<dbReference type="PRINTS" id="PR00471">
    <property type="entry name" value="ACETATEKNASE"/>
</dbReference>
<feature type="binding site" evidence="6">
    <location>
        <begin position="207"/>
        <end position="211"/>
    </location>
    <ligand>
        <name>ATP</name>
        <dbReference type="ChEBI" id="CHEBI:30616"/>
    </ligand>
</feature>
<evidence type="ECO:0000256" key="5">
    <source>
        <dbReference type="ARBA" id="ARBA00022840"/>
    </source>
</evidence>
<dbReference type="GO" id="GO:0000287">
    <property type="term" value="F:magnesium ion binding"/>
    <property type="evidence" value="ECO:0007669"/>
    <property type="project" value="UniProtKB-UniRule"/>
</dbReference>
<proteinExistence type="inferred from homology"/>
<evidence type="ECO:0000256" key="2">
    <source>
        <dbReference type="ARBA" id="ARBA00022679"/>
    </source>
</evidence>
<dbReference type="GO" id="GO:0008776">
    <property type="term" value="F:acetate kinase activity"/>
    <property type="evidence" value="ECO:0007669"/>
    <property type="project" value="UniProtKB-UniRule"/>
</dbReference>
<feature type="binding site" evidence="6">
    <location>
        <begin position="282"/>
        <end position="284"/>
    </location>
    <ligand>
        <name>ATP</name>
        <dbReference type="ChEBI" id="CHEBI:30616"/>
    </ligand>
</feature>
<evidence type="ECO:0000313" key="8">
    <source>
        <dbReference type="EMBL" id="PWJ88490.1"/>
    </source>
</evidence>
<name>A0AA45C598_9BACT</name>
<dbReference type="InterPro" id="IPR000890">
    <property type="entry name" value="Aliphatic_acid_kin_short-chain"/>
</dbReference>
<comment type="catalytic activity">
    <reaction evidence="6">
        <text>acetate + ATP = acetyl phosphate + ADP</text>
        <dbReference type="Rhea" id="RHEA:11352"/>
        <dbReference type="ChEBI" id="CHEBI:22191"/>
        <dbReference type="ChEBI" id="CHEBI:30089"/>
        <dbReference type="ChEBI" id="CHEBI:30616"/>
        <dbReference type="ChEBI" id="CHEBI:456216"/>
        <dbReference type="EC" id="2.7.2.1"/>
    </reaction>
</comment>
<dbReference type="AlphaFoldDB" id="A0AA45C598"/>
<feature type="binding site" evidence="6">
    <location>
        <position position="14"/>
    </location>
    <ligand>
        <name>ATP</name>
        <dbReference type="ChEBI" id="CHEBI:30616"/>
    </ligand>
</feature>
<dbReference type="GO" id="GO:0006085">
    <property type="term" value="P:acetyl-CoA biosynthetic process"/>
    <property type="evidence" value="ECO:0007669"/>
    <property type="project" value="UniProtKB-UniRule"/>
</dbReference>
<dbReference type="SUPFAM" id="SSF53067">
    <property type="entry name" value="Actin-like ATPase domain"/>
    <property type="match status" value="2"/>
</dbReference>
<dbReference type="GO" id="GO:0005737">
    <property type="term" value="C:cytoplasm"/>
    <property type="evidence" value="ECO:0007669"/>
    <property type="project" value="UniProtKB-SubCell"/>
</dbReference>
<dbReference type="HAMAP" id="MF_00020">
    <property type="entry name" value="Acetate_kinase"/>
    <property type="match status" value="1"/>
</dbReference>
<dbReference type="NCBIfam" id="TIGR00016">
    <property type="entry name" value="ackA"/>
    <property type="match status" value="1"/>
</dbReference>
<dbReference type="EC" id="2.7.2.1" evidence="6"/>
<dbReference type="EMBL" id="QGGI01000018">
    <property type="protein sequence ID" value="PWJ88490.1"/>
    <property type="molecule type" value="Genomic_DNA"/>
</dbReference>
<gene>
    <name evidence="6" type="primary">ackA</name>
    <name evidence="8" type="ORF">C7380_1182</name>
</gene>
<comment type="function">
    <text evidence="6">Catalyzes the formation of acetyl phosphate from acetate and ATP. Can also catalyze the reverse reaction.</text>
</comment>
<keyword evidence="9" id="KW-1185">Reference proteome</keyword>
<dbReference type="GO" id="GO:0005524">
    <property type="term" value="F:ATP binding"/>
    <property type="evidence" value="ECO:0007669"/>
    <property type="project" value="UniProtKB-KW"/>
</dbReference>
<comment type="subcellular location">
    <subcellularLocation>
        <location evidence="6">Cytoplasm</location>
    </subcellularLocation>
</comment>
<keyword evidence="6" id="KW-0479">Metal-binding</keyword>
<comment type="subunit">
    <text evidence="6">Homodimer.</text>
</comment>
<feature type="binding site" evidence="6">
    <location>
        <position position="90"/>
    </location>
    <ligand>
        <name>substrate</name>
    </ligand>
</feature>
<dbReference type="Pfam" id="PF00871">
    <property type="entry name" value="Acetate_kinase"/>
    <property type="match status" value="1"/>
</dbReference>
<feature type="site" description="Transition state stabilizer" evidence="6">
    <location>
        <position position="240"/>
    </location>
</feature>
<feature type="active site" description="Proton donor/acceptor" evidence="6">
    <location>
        <position position="147"/>
    </location>
</feature>
<dbReference type="CDD" id="cd24010">
    <property type="entry name" value="ASKHA_NBD_AcK_PK"/>
    <property type="match status" value="1"/>
</dbReference>
<evidence type="ECO:0000313" key="9">
    <source>
        <dbReference type="Proteomes" id="UP000245921"/>
    </source>
</evidence>
<accession>A0AA45C598</accession>
<comment type="pathway">
    <text evidence="6">Metabolic intermediate biosynthesis; acetyl-CoA biosynthesis; acetyl-CoA from acetate: step 1/2.</text>
</comment>
<dbReference type="PIRSF" id="PIRSF000722">
    <property type="entry name" value="Acetate_prop_kin"/>
    <property type="match status" value="1"/>
</dbReference>
<dbReference type="Gene3D" id="3.30.420.40">
    <property type="match status" value="2"/>
</dbReference>
<evidence type="ECO:0000256" key="3">
    <source>
        <dbReference type="ARBA" id="ARBA00022741"/>
    </source>
</evidence>
<dbReference type="PANTHER" id="PTHR21060">
    <property type="entry name" value="ACETATE KINASE"/>
    <property type="match status" value="1"/>
</dbReference>
<evidence type="ECO:0000256" key="1">
    <source>
        <dbReference type="ARBA" id="ARBA00008748"/>
    </source>
</evidence>
<comment type="caution">
    <text evidence="8">The sequence shown here is derived from an EMBL/GenBank/DDBJ whole genome shotgun (WGS) entry which is preliminary data.</text>
</comment>
<comment type="cofactor">
    <cofactor evidence="6">
        <name>Mg(2+)</name>
        <dbReference type="ChEBI" id="CHEBI:18420"/>
    </cofactor>
    <cofactor evidence="6">
        <name>Mn(2+)</name>
        <dbReference type="ChEBI" id="CHEBI:29035"/>
    </cofactor>
    <text evidence="6">Mg(2+). Can also accept Mn(2+).</text>
</comment>
<dbReference type="RefSeq" id="WP_109605832.1">
    <property type="nucleotide sequence ID" value="NZ_JAMHJO010000003.1"/>
</dbReference>
<keyword evidence="4 6" id="KW-0418">Kinase</keyword>
<keyword evidence="3 6" id="KW-0547">Nucleotide-binding</keyword>
<dbReference type="GO" id="GO:0006083">
    <property type="term" value="P:acetate metabolic process"/>
    <property type="evidence" value="ECO:0007669"/>
    <property type="project" value="TreeGrafter"/>
</dbReference>
<keyword evidence="5 6" id="KW-0067">ATP-binding</keyword>
<dbReference type="Proteomes" id="UP000245921">
    <property type="component" value="Unassembled WGS sequence"/>
</dbReference>